<organism evidence="2">
    <name type="scientific">viral metagenome</name>
    <dbReference type="NCBI Taxonomy" id="1070528"/>
    <lineage>
        <taxon>unclassified sequences</taxon>
        <taxon>metagenomes</taxon>
        <taxon>organismal metagenomes</taxon>
    </lineage>
</organism>
<accession>A0A6M3KQT6</accession>
<dbReference type="AlphaFoldDB" id="A0A6M3KQT6"/>
<reference evidence="2" key="1">
    <citation type="submission" date="2020-03" db="EMBL/GenBank/DDBJ databases">
        <title>The deep terrestrial virosphere.</title>
        <authorList>
            <person name="Holmfeldt K."/>
            <person name="Nilsson E."/>
            <person name="Simone D."/>
            <person name="Lopez-Fernandez M."/>
            <person name="Wu X."/>
            <person name="de Brujin I."/>
            <person name="Lundin D."/>
            <person name="Andersson A."/>
            <person name="Bertilsson S."/>
            <person name="Dopson M."/>
        </authorList>
    </citation>
    <scope>NUCLEOTIDE SEQUENCE</scope>
    <source>
        <strain evidence="2">MM415A00192</strain>
        <strain evidence="1">MM415B00178</strain>
    </source>
</reference>
<protein>
    <submittedName>
        <fullName evidence="2">Uncharacterized protein</fullName>
    </submittedName>
</protein>
<evidence type="ECO:0000313" key="1">
    <source>
        <dbReference type="EMBL" id="QJA67672.1"/>
    </source>
</evidence>
<dbReference type="EMBL" id="MT141574">
    <property type="protein sequence ID" value="QJA67672.1"/>
    <property type="molecule type" value="Genomic_DNA"/>
</dbReference>
<gene>
    <name evidence="2" type="ORF">MM415A00192_0046</name>
    <name evidence="1" type="ORF">MM415B00178_0054</name>
</gene>
<dbReference type="EMBL" id="MT142529">
    <property type="protein sequence ID" value="QJA84437.1"/>
    <property type="molecule type" value="Genomic_DNA"/>
</dbReference>
<proteinExistence type="predicted"/>
<name>A0A6M3KQT6_9ZZZZ</name>
<evidence type="ECO:0000313" key="2">
    <source>
        <dbReference type="EMBL" id="QJA84437.1"/>
    </source>
</evidence>
<sequence length="430" mass="46808">MSKNPRTIFEATRVVIPDSPGPRLVNPLMNIWLTADPIVVATSTYGSLSHNPAAVRNTALDIVFDCRRLGNDGLPVGIISLAVTILGTWLNKRIVASPIEITTSILGTMLPAKMLSTTALLLVTVSISPNADMITEGVKKNWVKWSNIGNLDFTVWKDNIAGERPLDWKGWVYDVKKLGNKVVVYGQNGVSLLAPSGSTYGLLSVHRVGLKGRQAVAGNEKVQFFVDSTGRLYSIGETVMKASLFETSIYPNLLDYSEYLVGMGDLVLSWDEVNNLLYICDGISGYVYSADSKSLGSGPINVTGVGGQSGTAYIAASGTIANPVFEICTDIYDMGSRKNKTISSIELGTDVTGDLWASIDYRLDKADAFSSLSWHRVNPSGISPIPCFGLEFRFRVKRTTYAYFELDYIKVNGVIHNYSYLDSYAKGGSE</sequence>